<dbReference type="AlphaFoldDB" id="A0A9E7L223"/>
<keyword evidence="2" id="KW-1185">Reference proteome</keyword>
<sequence length="55" mass="6121">MITQLARCEKSMEALWRVDDTNVLMNLVVEGSGRARENTVATLMNLVKNNGDKAI</sequence>
<dbReference type="EMBL" id="CP097510">
    <property type="protein sequence ID" value="URE37656.1"/>
    <property type="molecule type" value="Genomic_DNA"/>
</dbReference>
<reference evidence="1" key="1">
    <citation type="submission" date="2022-05" db="EMBL/GenBank/DDBJ databases">
        <title>The Musa troglodytarum L. genome provides insights into the mechanism of non-climacteric behaviour and enrichment of carotenoids.</title>
        <authorList>
            <person name="Wang J."/>
        </authorList>
    </citation>
    <scope>NUCLEOTIDE SEQUENCE</scope>
    <source>
        <tissue evidence="1">Leaf</tissue>
    </source>
</reference>
<accession>A0A9E7L223</accession>
<dbReference type="Proteomes" id="UP001055439">
    <property type="component" value="Chromosome 8"/>
</dbReference>
<proteinExistence type="predicted"/>
<organism evidence="1 2">
    <name type="scientific">Musa troglodytarum</name>
    <name type="common">fe'i banana</name>
    <dbReference type="NCBI Taxonomy" id="320322"/>
    <lineage>
        <taxon>Eukaryota</taxon>
        <taxon>Viridiplantae</taxon>
        <taxon>Streptophyta</taxon>
        <taxon>Embryophyta</taxon>
        <taxon>Tracheophyta</taxon>
        <taxon>Spermatophyta</taxon>
        <taxon>Magnoliopsida</taxon>
        <taxon>Liliopsida</taxon>
        <taxon>Zingiberales</taxon>
        <taxon>Musaceae</taxon>
        <taxon>Musa</taxon>
    </lineage>
</organism>
<evidence type="ECO:0000313" key="1">
    <source>
        <dbReference type="EMBL" id="URE37656.1"/>
    </source>
</evidence>
<dbReference type="OrthoDB" id="7537227at2759"/>
<evidence type="ECO:0000313" key="2">
    <source>
        <dbReference type="Proteomes" id="UP001055439"/>
    </source>
</evidence>
<gene>
    <name evidence="1" type="ORF">MUK42_37550</name>
</gene>
<name>A0A9E7L223_9LILI</name>
<protein>
    <submittedName>
        <fullName evidence="1">Uncharacterized protein</fullName>
    </submittedName>
</protein>